<evidence type="ECO:0000256" key="9">
    <source>
        <dbReference type="ARBA" id="ARBA00047371"/>
    </source>
</evidence>
<evidence type="ECO:0000256" key="5">
    <source>
        <dbReference type="ARBA" id="ARBA00022741"/>
    </source>
</evidence>
<comment type="similarity">
    <text evidence="2">Belongs to the phosphoenolpyruvate carboxykinase (ATP) family.</text>
</comment>
<protein>
    <recommendedName>
        <fullName evidence="3">phosphoenolpyruvate carboxykinase (ATP)</fullName>
        <ecNumber evidence="3">4.1.1.49</ecNumber>
    </recommendedName>
</protein>
<keyword evidence="11" id="KW-1185">Reference proteome</keyword>
<dbReference type="GO" id="GO:0006094">
    <property type="term" value="P:gluconeogenesis"/>
    <property type="evidence" value="ECO:0007669"/>
    <property type="project" value="UniProtKB-UniPathway"/>
</dbReference>
<keyword evidence="10" id="KW-0808">Transferase</keyword>
<accession>M2WUM4</accession>
<dbReference type="SUPFAM" id="SSF68923">
    <property type="entry name" value="PEP carboxykinase N-terminal domain"/>
    <property type="match status" value="1"/>
</dbReference>
<evidence type="ECO:0000256" key="1">
    <source>
        <dbReference type="ARBA" id="ARBA00004742"/>
    </source>
</evidence>
<evidence type="ECO:0000313" key="11">
    <source>
        <dbReference type="Proteomes" id="UP000030680"/>
    </source>
</evidence>
<dbReference type="OrthoDB" id="184182at2759"/>
<dbReference type="STRING" id="130081.M2WUM4"/>
<sequence length="536" mass="60859">MSTVNILAELGVAEVFRNLSFEQVRKHEIDNGEVALADNGAVVVDTGIYTGRSPRDKYFVEREPSRSKIDWGGFNQPVSPAIFDEAFALFPKYFGKKNVYVFDGYIGSSKRSRKKVRVISERAWIHHFCLNMLLTPDKFGETYPTLESFQPEFTWIHSPSIHNPKWREQSLNSDVFVMIDLERKMGLIAGTEYSGEVKKGCFTLMNFWLPEERILPMHCSATRGRGPVEESVLYFGLSGTGKTTLSADPERNLIGDDEHGWDDDGVFNFEGGCYAKVINLDPSSEPDIYNAIKENAILENVILDQRKKVDYSDGSKTENTRVSYPIEHIRNWEPSRRGTHPHAVIFLACDAFGVLPPVAKLTPEQAMYHFVQGYSAKVAGTERGVKEPQATFSHCFGAPFMVHSPRVYADLLREKILRHNSHVYLVNTGWTGGPYGVGQRMKLRLTRQIISAIISNELANVEYNDPDPIFQLRTPKTVKRLEDPSVLDPRSSWKSPEEYEKTAQKLANMFHENFVKKGFASGPEKELEKYGPKWKE</sequence>
<evidence type="ECO:0000256" key="4">
    <source>
        <dbReference type="ARBA" id="ARBA00022432"/>
    </source>
</evidence>
<dbReference type="GeneID" id="17086549"/>
<keyword evidence="5" id="KW-0547">Nucleotide-binding</keyword>
<dbReference type="Gene3D" id="3.90.228.20">
    <property type="match status" value="1"/>
</dbReference>
<dbReference type="PANTHER" id="PTHR30031">
    <property type="entry name" value="PHOSPHOENOLPYRUVATE CARBOXYKINASE ATP"/>
    <property type="match status" value="1"/>
</dbReference>
<dbReference type="PROSITE" id="PS00532">
    <property type="entry name" value="PEPCK_ATP"/>
    <property type="match status" value="1"/>
</dbReference>
<comment type="pathway">
    <text evidence="1">Carbohydrate biosynthesis; gluconeogenesis.</text>
</comment>
<dbReference type="SUPFAM" id="SSF53795">
    <property type="entry name" value="PEP carboxykinase-like"/>
    <property type="match status" value="1"/>
</dbReference>
<dbReference type="PIRSF" id="PIRSF006294">
    <property type="entry name" value="PEP_crbxkin"/>
    <property type="match status" value="1"/>
</dbReference>
<dbReference type="EMBL" id="KB454529">
    <property type="protein sequence ID" value="EME27660.1"/>
    <property type="molecule type" value="Genomic_DNA"/>
</dbReference>
<dbReference type="InterPro" id="IPR001272">
    <property type="entry name" value="PEP_carboxykinase_ATP"/>
</dbReference>
<evidence type="ECO:0000256" key="8">
    <source>
        <dbReference type="ARBA" id="ARBA00023239"/>
    </source>
</evidence>
<evidence type="ECO:0000256" key="3">
    <source>
        <dbReference type="ARBA" id="ARBA00012363"/>
    </source>
</evidence>
<dbReference type="eggNOG" id="ENOG502QQI5">
    <property type="taxonomic scope" value="Eukaryota"/>
</dbReference>
<keyword evidence="7" id="KW-0067">ATP-binding</keyword>
<comment type="catalytic activity">
    <reaction evidence="9">
        <text>oxaloacetate + ATP = phosphoenolpyruvate + ADP + CO2</text>
        <dbReference type="Rhea" id="RHEA:18617"/>
        <dbReference type="ChEBI" id="CHEBI:16452"/>
        <dbReference type="ChEBI" id="CHEBI:16526"/>
        <dbReference type="ChEBI" id="CHEBI:30616"/>
        <dbReference type="ChEBI" id="CHEBI:58702"/>
        <dbReference type="ChEBI" id="CHEBI:456216"/>
        <dbReference type="EC" id="4.1.1.49"/>
    </reaction>
</comment>
<dbReference type="AlphaFoldDB" id="M2WUM4"/>
<dbReference type="GO" id="GO:0005524">
    <property type="term" value="F:ATP binding"/>
    <property type="evidence" value="ECO:0007669"/>
    <property type="project" value="UniProtKB-KW"/>
</dbReference>
<evidence type="ECO:0000313" key="10">
    <source>
        <dbReference type="EMBL" id="EME27660.1"/>
    </source>
</evidence>
<dbReference type="PANTHER" id="PTHR30031:SF0">
    <property type="entry name" value="PHOSPHOENOLPYRUVATE CARBOXYKINASE (ATP)"/>
    <property type="match status" value="1"/>
</dbReference>
<dbReference type="InterPro" id="IPR008210">
    <property type="entry name" value="PEP_carboxykinase_N"/>
</dbReference>
<evidence type="ECO:0000256" key="6">
    <source>
        <dbReference type="ARBA" id="ARBA00022793"/>
    </source>
</evidence>
<dbReference type="Proteomes" id="UP000030680">
    <property type="component" value="Unassembled WGS sequence"/>
</dbReference>
<keyword evidence="8 10" id="KW-0456">Lyase</keyword>
<dbReference type="HAMAP" id="MF_00453">
    <property type="entry name" value="PEPCK_ATP"/>
    <property type="match status" value="1"/>
</dbReference>
<dbReference type="KEGG" id="gsl:Gasu_48040"/>
<proteinExistence type="inferred from homology"/>
<dbReference type="RefSeq" id="XP_005704180.1">
    <property type="nucleotide sequence ID" value="XM_005704123.1"/>
</dbReference>
<dbReference type="InterPro" id="IPR013035">
    <property type="entry name" value="PEP_carboxykinase_C"/>
</dbReference>
<dbReference type="GO" id="GO:0004612">
    <property type="term" value="F:phosphoenolpyruvate carboxykinase (ATP) activity"/>
    <property type="evidence" value="ECO:0007669"/>
    <property type="project" value="UniProtKB-EC"/>
</dbReference>
<evidence type="ECO:0000256" key="2">
    <source>
        <dbReference type="ARBA" id="ARBA00006052"/>
    </source>
</evidence>
<dbReference type="OMA" id="MRYAGEM"/>
<keyword evidence="4" id="KW-0312">Gluconeogenesis</keyword>
<organism evidence="10 11">
    <name type="scientific">Galdieria sulphuraria</name>
    <name type="common">Red alga</name>
    <dbReference type="NCBI Taxonomy" id="130081"/>
    <lineage>
        <taxon>Eukaryota</taxon>
        <taxon>Rhodophyta</taxon>
        <taxon>Bangiophyceae</taxon>
        <taxon>Galdieriales</taxon>
        <taxon>Galdieriaceae</taxon>
        <taxon>Galdieria</taxon>
    </lineage>
</organism>
<dbReference type="InterPro" id="IPR015994">
    <property type="entry name" value="PEPCK_ATP_CS"/>
</dbReference>
<dbReference type="EC" id="4.1.1.49" evidence="3"/>
<dbReference type="NCBIfam" id="NF006821">
    <property type="entry name" value="PRK09344.1-3"/>
    <property type="match status" value="1"/>
</dbReference>
<dbReference type="Pfam" id="PF01293">
    <property type="entry name" value="PEPCK_ATP"/>
    <property type="match status" value="1"/>
</dbReference>
<dbReference type="GO" id="GO:0005829">
    <property type="term" value="C:cytosol"/>
    <property type="evidence" value="ECO:0007669"/>
    <property type="project" value="TreeGrafter"/>
</dbReference>
<dbReference type="GO" id="GO:0016301">
    <property type="term" value="F:kinase activity"/>
    <property type="evidence" value="ECO:0007669"/>
    <property type="project" value="UniProtKB-KW"/>
</dbReference>
<keyword evidence="6" id="KW-0210">Decarboxylase</keyword>
<dbReference type="NCBIfam" id="TIGR00224">
    <property type="entry name" value="pckA"/>
    <property type="match status" value="1"/>
</dbReference>
<name>M2WUM4_GALSU</name>
<dbReference type="Gramene" id="EME27660">
    <property type="protein sequence ID" value="EME27660"/>
    <property type="gene ID" value="Gasu_48040"/>
</dbReference>
<dbReference type="Gene3D" id="3.40.449.10">
    <property type="entry name" value="Phosphoenolpyruvate Carboxykinase, domain 1"/>
    <property type="match status" value="1"/>
</dbReference>
<dbReference type="Gene3D" id="2.170.8.10">
    <property type="entry name" value="Phosphoenolpyruvate Carboxykinase, domain 2"/>
    <property type="match status" value="1"/>
</dbReference>
<evidence type="ECO:0000256" key="7">
    <source>
        <dbReference type="ARBA" id="ARBA00022840"/>
    </source>
</evidence>
<keyword evidence="10" id="KW-0418">Kinase</keyword>
<dbReference type="NCBIfam" id="NF006820">
    <property type="entry name" value="PRK09344.1-2"/>
    <property type="match status" value="1"/>
</dbReference>
<keyword evidence="10" id="KW-0670">Pyruvate</keyword>
<gene>
    <name evidence="10" type="ORF">Gasu_48040</name>
</gene>
<reference evidence="11" key="1">
    <citation type="journal article" date="2013" name="Science">
        <title>Gene transfer from bacteria and archaea facilitated evolution of an extremophilic eukaryote.</title>
        <authorList>
            <person name="Schonknecht G."/>
            <person name="Chen W.H."/>
            <person name="Ternes C.M."/>
            <person name="Barbier G.G."/>
            <person name="Shrestha R.P."/>
            <person name="Stanke M."/>
            <person name="Brautigam A."/>
            <person name="Baker B.J."/>
            <person name="Banfield J.F."/>
            <person name="Garavito R.M."/>
            <person name="Carr K."/>
            <person name="Wilkerson C."/>
            <person name="Rensing S.A."/>
            <person name="Gagneul D."/>
            <person name="Dickenson N.E."/>
            <person name="Oesterhelt C."/>
            <person name="Lercher M.J."/>
            <person name="Weber A.P."/>
        </authorList>
    </citation>
    <scope>NUCLEOTIDE SEQUENCE [LARGE SCALE GENOMIC DNA]</scope>
    <source>
        <strain evidence="11">074W</strain>
    </source>
</reference>
<dbReference type="UniPathway" id="UPA00138"/>